<accession>A0A0D0B8V9</accession>
<evidence type="ECO:0000313" key="2">
    <source>
        <dbReference type="Proteomes" id="UP000053593"/>
    </source>
</evidence>
<dbReference type="Gene3D" id="3.40.50.150">
    <property type="entry name" value="Vaccinia Virus protein VP39"/>
    <property type="match status" value="1"/>
</dbReference>
<dbReference type="EMBL" id="KN834894">
    <property type="protein sequence ID" value="KIK50596.1"/>
    <property type="molecule type" value="Genomic_DNA"/>
</dbReference>
<reference evidence="1 2" key="1">
    <citation type="submission" date="2014-04" db="EMBL/GenBank/DDBJ databases">
        <title>Evolutionary Origins and Diversification of the Mycorrhizal Mutualists.</title>
        <authorList>
            <consortium name="DOE Joint Genome Institute"/>
            <consortium name="Mycorrhizal Genomics Consortium"/>
            <person name="Kohler A."/>
            <person name="Kuo A."/>
            <person name="Nagy L.G."/>
            <person name="Floudas D."/>
            <person name="Copeland A."/>
            <person name="Barry K.W."/>
            <person name="Cichocki N."/>
            <person name="Veneault-Fourrey C."/>
            <person name="LaButti K."/>
            <person name="Lindquist E.A."/>
            <person name="Lipzen A."/>
            <person name="Lundell T."/>
            <person name="Morin E."/>
            <person name="Murat C."/>
            <person name="Riley R."/>
            <person name="Ohm R."/>
            <person name="Sun H."/>
            <person name="Tunlid A."/>
            <person name="Henrissat B."/>
            <person name="Grigoriev I.V."/>
            <person name="Hibbett D.S."/>
            <person name="Martin F."/>
        </authorList>
    </citation>
    <scope>NUCLEOTIDE SEQUENCE [LARGE SCALE GENOMIC DNA]</scope>
    <source>
        <strain evidence="1 2">FD-317 M1</strain>
    </source>
</reference>
<dbReference type="PANTHER" id="PTHR14614">
    <property type="entry name" value="HEPATOCELLULAR CARCINOMA-ASSOCIATED ANTIGEN"/>
    <property type="match status" value="1"/>
</dbReference>
<dbReference type="InterPro" id="IPR019410">
    <property type="entry name" value="Methyltransf_16"/>
</dbReference>
<dbReference type="InterPro" id="IPR029063">
    <property type="entry name" value="SAM-dependent_MTases_sf"/>
</dbReference>
<dbReference type="Pfam" id="PF10294">
    <property type="entry name" value="Methyltransf_16"/>
    <property type="match status" value="1"/>
</dbReference>
<dbReference type="SUPFAM" id="SSF53335">
    <property type="entry name" value="S-adenosyl-L-methionine-dependent methyltransferases"/>
    <property type="match status" value="1"/>
</dbReference>
<dbReference type="HOGENOM" id="CLU_1111509_0_0_1"/>
<organism evidence="1 2">
    <name type="scientific">Collybiopsis luxurians FD-317 M1</name>
    <dbReference type="NCBI Taxonomy" id="944289"/>
    <lineage>
        <taxon>Eukaryota</taxon>
        <taxon>Fungi</taxon>
        <taxon>Dikarya</taxon>
        <taxon>Basidiomycota</taxon>
        <taxon>Agaricomycotina</taxon>
        <taxon>Agaricomycetes</taxon>
        <taxon>Agaricomycetidae</taxon>
        <taxon>Agaricales</taxon>
        <taxon>Marasmiineae</taxon>
        <taxon>Omphalotaceae</taxon>
        <taxon>Collybiopsis</taxon>
        <taxon>Collybiopsis luxurians</taxon>
    </lineage>
</organism>
<name>A0A0D0B8V9_9AGAR</name>
<dbReference type="AlphaFoldDB" id="A0A0D0B8V9"/>
<dbReference type="OrthoDB" id="407325at2759"/>
<gene>
    <name evidence="1" type="ORF">GYMLUDRAFT_51107</name>
</gene>
<protein>
    <recommendedName>
        <fullName evidence="3">Protein N-terminal and lysine N-methyltransferase EFM7</fullName>
    </recommendedName>
</protein>
<evidence type="ECO:0000313" key="1">
    <source>
        <dbReference type="EMBL" id="KIK50596.1"/>
    </source>
</evidence>
<dbReference type="GO" id="GO:0008757">
    <property type="term" value="F:S-adenosylmethionine-dependent methyltransferase activity"/>
    <property type="evidence" value="ECO:0007669"/>
    <property type="project" value="UniProtKB-ARBA"/>
</dbReference>
<keyword evidence="2" id="KW-1185">Reference proteome</keyword>
<proteinExistence type="predicted"/>
<evidence type="ECO:0008006" key="3">
    <source>
        <dbReference type="Google" id="ProtNLM"/>
    </source>
</evidence>
<sequence length="250" mass="27702">MSPESGSEILDPEEILNDSLETLYDYQPITLTSSGSIFTYSVSLSLSSTVTLRTPDTEASNWSLHVGSIWASSLYLTDNIKYLHLDSYLTQHRKENEKIRLLELGAGAGLPGIVIAKSYPEILVTVSDYPDDKLIHALSENIKINQVSANCFARAYAWGSDPQDLLRNSSDQHSDLIPSLFSIIIAADTLWNSDLHGIFIDSLKKTRSLHFAVLFGCIAAFRVYVRCVGGEGSRRDIEKRMGRDTGRAGR</sequence>
<dbReference type="Proteomes" id="UP000053593">
    <property type="component" value="Unassembled WGS sequence"/>
</dbReference>